<dbReference type="Proteomes" id="UP000032180">
    <property type="component" value="Chromosome 2"/>
</dbReference>
<dbReference type="AlphaFoldDB" id="A0A0D9VM08"/>
<dbReference type="Gramene" id="LPERR02G29140.1">
    <property type="protein sequence ID" value="LPERR02G29140.1"/>
    <property type="gene ID" value="LPERR02G29140"/>
</dbReference>
<name>A0A0D9VM08_9ORYZ</name>
<accession>A0A0D9VM08</accession>
<dbReference type="HOGENOM" id="CLU_1878413_0_0_1"/>
<evidence type="ECO:0000313" key="1">
    <source>
        <dbReference type="EnsemblPlants" id="LPERR02G29140.1"/>
    </source>
</evidence>
<organism evidence="1 2">
    <name type="scientific">Leersia perrieri</name>
    <dbReference type="NCBI Taxonomy" id="77586"/>
    <lineage>
        <taxon>Eukaryota</taxon>
        <taxon>Viridiplantae</taxon>
        <taxon>Streptophyta</taxon>
        <taxon>Embryophyta</taxon>
        <taxon>Tracheophyta</taxon>
        <taxon>Spermatophyta</taxon>
        <taxon>Magnoliopsida</taxon>
        <taxon>Liliopsida</taxon>
        <taxon>Poales</taxon>
        <taxon>Poaceae</taxon>
        <taxon>BOP clade</taxon>
        <taxon>Oryzoideae</taxon>
        <taxon>Oryzeae</taxon>
        <taxon>Oryzinae</taxon>
        <taxon>Leersia</taxon>
    </lineage>
</organism>
<reference evidence="2" key="2">
    <citation type="submission" date="2013-12" db="EMBL/GenBank/DDBJ databases">
        <authorList>
            <person name="Yu Y."/>
            <person name="Lee S."/>
            <person name="de Baynast K."/>
            <person name="Wissotski M."/>
            <person name="Liu L."/>
            <person name="Talag J."/>
            <person name="Goicoechea J."/>
            <person name="Angelova A."/>
            <person name="Jetty R."/>
            <person name="Kudrna D."/>
            <person name="Golser W."/>
            <person name="Rivera L."/>
            <person name="Zhang J."/>
            <person name="Wing R."/>
        </authorList>
    </citation>
    <scope>NUCLEOTIDE SEQUENCE</scope>
</reference>
<keyword evidence="2" id="KW-1185">Reference proteome</keyword>
<sequence>MEQYIYWVIMTMSIHGHKVFKSCNTRCARASNLTIEKRLNVFDSADLYLQNVPQQRAGFHLVITTFHPMEKYEDSIVMTFNDFESDNIKSHVKITIATTTLMRRIGQVLGVGIKAQCVPFAVFHVMFFSPCFLYDD</sequence>
<evidence type="ECO:0000313" key="2">
    <source>
        <dbReference type="Proteomes" id="UP000032180"/>
    </source>
</evidence>
<reference evidence="1" key="3">
    <citation type="submission" date="2015-04" db="UniProtKB">
        <authorList>
            <consortium name="EnsemblPlants"/>
        </authorList>
    </citation>
    <scope>IDENTIFICATION</scope>
</reference>
<reference evidence="1 2" key="1">
    <citation type="submission" date="2012-08" db="EMBL/GenBank/DDBJ databases">
        <title>Oryza genome evolution.</title>
        <authorList>
            <person name="Wing R.A."/>
        </authorList>
    </citation>
    <scope>NUCLEOTIDE SEQUENCE</scope>
</reference>
<protein>
    <submittedName>
        <fullName evidence="1">Uncharacterized protein</fullName>
    </submittedName>
</protein>
<proteinExistence type="predicted"/>
<dbReference type="EnsemblPlants" id="LPERR02G29140.1">
    <property type="protein sequence ID" value="LPERR02G29140.1"/>
    <property type="gene ID" value="LPERR02G29140"/>
</dbReference>